<dbReference type="AlphaFoldDB" id="A0A0K0CSQ4"/>
<proteinExistence type="predicted"/>
<reference evidence="2" key="2">
    <citation type="submission" date="2017-02" db="UniProtKB">
        <authorList>
            <consortium name="WormBaseParasite"/>
        </authorList>
    </citation>
    <scope>IDENTIFICATION</scope>
</reference>
<evidence type="ECO:0000313" key="1">
    <source>
        <dbReference type="Proteomes" id="UP000035642"/>
    </source>
</evidence>
<accession>A0A0K0CSQ4</accession>
<reference evidence="1" key="1">
    <citation type="submission" date="2012-09" db="EMBL/GenBank/DDBJ databases">
        <authorList>
            <person name="Martin A.A."/>
        </authorList>
    </citation>
    <scope>NUCLEOTIDE SEQUENCE</scope>
</reference>
<sequence length="218" mass="23661">MDFYTHIMEFPVMLLNSKLVVNSLKSGAVAMTVNTIIQVKISGKLVIGIEYLHRCPCCQEFGDGFSEGCVEHLEKRIISENMRKRQGPYLLLLETEKVSRNEFHLFFSKCLARTGKLGSFMETLCDDVKKTLEHSTYKEDFVNIVGYNNVDIVDDAGGSPPRALATTADGFGGSQLRRGMKTVGGIDGSSLGRGGIDSNGVDSSVRGAATGVQIVSSP</sequence>
<dbReference type="Proteomes" id="UP000035642">
    <property type="component" value="Unassembled WGS sequence"/>
</dbReference>
<evidence type="ECO:0000313" key="2">
    <source>
        <dbReference type="WBParaSite" id="ACAC_0000002201-mRNA-1"/>
    </source>
</evidence>
<protein>
    <submittedName>
        <fullName evidence="2">Gag-pol polyprotein</fullName>
    </submittedName>
</protein>
<dbReference type="WBParaSite" id="ACAC_0000002201-mRNA-1">
    <property type="protein sequence ID" value="ACAC_0000002201-mRNA-1"/>
    <property type="gene ID" value="ACAC_0000002201"/>
</dbReference>
<organism evidence="1 2">
    <name type="scientific">Angiostrongylus cantonensis</name>
    <name type="common">Rat lungworm</name>
    <dbReference type="NCBI Taxonomy" id="6313"/>
    <lineage>
        <taxon>Eukaryota</taxon>
        <taxon>Metazoa</taxon>
        <taxon>Ecdysozoa</taxon>
        <taxon>Nematoda</taxon>
        <taxon>Chromadorea</taxon>
        <taxon>Rhabditida</taxon>
        <taxon>Rhabditina</taxon>
        <taxon>Rhabditomorpha</taxon>
        <taxon>Strongyloidea</taxon>
        <taxon>Metastrongylidae</taxon>
        <taxon>Angiostrongylus</taxon>
    </lineage>
</organism>
<keyword evidence="1" id="KW-1185">Reference proteome</keyword>
<name>A0A0K0CSQ4_ANGCA</name>